<reference evidence="2 3" key="1">
    <citation type="submission" date="2021-04" db="EMBL/GenBank/DDBJ databases">
        <title>Whole genome sequence analysis of a thiophenic sulfur metabolizing bacteria.</title>
        <authorList>
            <person name="Akhtar N."/>
            <person name="Akram J."/>
            <person name="Aslam A."/>
        </authorList>
    </citation>
    <scope>NUCLEOTIDE SEQUENCE [LARGE SCALE GENOMIC DNA]</scope>
    <source>
        <strain evidence="2 3">3OW</strain>
    </source>
</reference>
<dbReference type="EMBL" id="JAGXOE010000379">
    <property type="protein sequence ID" value="MBS4104692.1"/>
    <property type="molecule type" value="Genomic_DNA"/>
</dbReference>
<dbReference type="Proteomes" id="UP000676853">
    <property type="component" value="Unassembled WGS sequence"/>
</dbReference>
<accession>A0ABS5NM25</accession>
<dbReference type="Pfam" id="PF14230">
    <property type="entry name" value="DUF4333"/>
    <property type="match status" value="1"/>
</dbReference>
<dbReference type="RefSeq" id="WP_212555630.1">
    <property type="nucleotide sequence ID" value="NZ_JAGXOE010000379.1"/>
</dbReference>
<gene>
    <name evidence="2" type="ORF">KFZ73_26110</name>
</gene>
<keyword evidence="3" id="KW-1185">Reference proteome</keyword>
<evidence type="ECO:0000313" key="3">
    <source>
        <dbReference type="Proteomes" id="UP000676853"/>
    </source>
</evidence>
<name>A0ABS5NM25_TSUPA</name>
<comment type="caution">
    <text evidence="2">The sequence shown here is derived from an EMBL/GenBank/DDBJ whole genome shotgun (WGS) entry which is preliminary data.</text>
</comment>
<sequence length="161" mass="16561">MRNVGIAVVVALLPVTAGCSLFETKLDFGKVESQIKDKLDAEYTKAGIGATVESVSCDQSNAKPDPGATFMCDAKVKDATVPVKVTIKDKDISAEFATAAKLFNLATVGPALAPDVSTQLKNKVTLDCGTGLKALEPGKEFPCKATGSNGATGTLTVKVGP</sequence>
<feature type="non-terminal residue" evidence="2">
    <location>
        <position position="161"/>
    </location>
</feature>
<feature type="domain" description="DUF4333" evidence="1">
    <location>
        <begin position="15"/>
        <end position="91"/>
    </location>
</feature>
<evidence type="ECO:0000313" key="2">
    <source>
        <dbReference type="EMBL" id="MBS4104692.1"/>
    </source>
</evidence>
<organism evidence="2 3">
    <name type="scientific">Tsukamurella paurometabola</name>
    <name type="common">Corynebacterium paurometabolum</name>
    <dbReference type="NCBI Taxonomy" id="2061"/>
    <lineage>
        <taxon>Bacteria</taxon>
        <taxon>Bacillati</taxon>
        <taxon>Actinomycetota</taxon>
        <taxon>Actinomycetes</taxon>
        <taxon>Mycobacteriales</taxon>
        <taxon>Tsukamurellaceae</taxon>
        <taxon>Tsukamurella</taxon>
    </lineage>
</organism>
<dbReference type="InterPro" id="IPR025637">
    <property type="entry name" value="DUF4333"/>
</dbReference>
<evidence type="ECO:0000259" key="1">
    <source>
        <dbReference type="Pfam" id="PF14230"/>
    </source>
</evidence>
<proteinExistence type="predicted"/>
<protein>
    <submittedName>
        <fullName evidence="2">DUF4333 domain-containing protein</fullName>
    </submittedName>
</protein>
<dbReference type="PROSITE" id="PS51257">
    <property type="entry name" value="PROKAR_LIPOPROTEIN"/>
    <property type="match status" value="1"/>
</dbReference>